<dbReference type="Proteomes" id="UP001634394">
    <property type="component" value="Unassembled WGS sequence"/>
</dbReference>
<name>A0ABD3T4A4_SINWO</name>
<dbReference type="InterPro" id="IPR027954">
    <property type="entry name" value="Transcobalamin-like_C"/>
</dbReference>
<organism evidence="2 3">
    <name type="scientific">Sinanodonta woodiana</name>
    <name type="common">Chinese pond mussel</name>
    <name type="synonym">Anodonta woodiana</name>
    <dbReference type="NCBI Taxonomy" id="1069815"/>
    <lineage>
        <taxon>Eukaryota</taxon>
        <taxon>Metazoa</taxon>
        <taxon>Spiralia</taxon>
        <taxon>Lophotrochozoa</taxon>
        <taxon>Mollusca</taxon>
        <taxon>Bivalvia</taxon>
        <taxon>Autobranchia</taxon>
        <taxon>Heteroconchia</taxon>
        <taxon>Palaeoheterodonta</taxon>
        <taxon>Unionida</taxon>
        <taxon>Unionoidea</taxon>
        <taxon>Unionidae</taxon>
        <taxon>Unioninae</taxon>
        <taxon>Sinanodonta</taxon>
    </lineage>
</organism>
<keyword evidence="3" id="KW-1185">Reference proteome</keyword>
<dbReference type="PANTHER" id="PTHR10559:SF18">
    <property type="entry name" value="TRANSCOBALAMIN II"/>
    <property type="match status" value="1"/>
</dbReference>
<dbReference type="PANTHER" id="PTHR10559">
    <property type="entry name" value="TRANSCOBALAMIN-1/GASTRIC INTRINSIC FACTOR"/>
    <property type="match status" value="1"/>
</dbReference>
<dbReference type="AlphaFoldDB" id="A0ABD3T4A4"/>
<dbReference type="InterPro" id="IPR051588">
    <property type="entry name" value="Cobalamin_Transport"/>
</dbReference>
<evidence type="ECO:0000313" key="3">
    <source>
        <dbReference type="Proteomes" id="UP001634394"/>
    </source>
</evidence>
<accession>A0ABD3T4A4</accession>
<feature type="domain" description="Transcobalamin-like C-terminal" evidence="1">
    <location>
        <begin position="118"/>
        <end position="173"/>
    </location>
</feature>
<comment type="caution">
    <text evidence="2">The sequence shown here is derived from an EMBL/GenBank/DDBJ whole genome shotgun (WGS) entry which is preliminary data.</text>
</comment>
<gene>
    <name evidence="2" type="ORF">ACJMK2_023166</name>
</gene>
<evidence type="ECO:0000313" key="2">
    <source>
        <dbReference type="EMBL" id="KAL3831415.1"/>
    </source>
</evidence>
<dbReference type="Pfam" id="PF14478">
    <property type="entry name" value="DUF4430"/>
    <property type="match status" value="1"/>
</dbReference>
<dbReference type="EMBL" id="JBJQND010000019">
    <property type="protein sequence ID" value="KAL3831415.1"/>
    <property type="molecule type" value="Genomic_DNA"/>
</dbReference>
<sequence length="175" mass="20177">MLLSKPDLSTYIKQVMYCYTLLDINLSTEMNPKVKGVCIIIFFAVACSIAQNEPSGGEVHMNTDDIACRRQLNYTIRNNLQKPTFEYSIAIRFCRQPFIRIMERAVNKDRNFMFSATYFPKLGYFIDAINGVRGFYNVNKTWWAFLKAPDTMLPVGVSSYYPADGDHIIFNFTQS</sequence>
<reference evidence="2 3" key="1">
    <citation type="submission" date="2024-11" db="EMBL/GenBank/DDBJ databases">
        <title>Chromosome-level genome assembly of the freshwater bivalve Anodonta woodiana.</title>
        <authorList>
            <person name="Chen X."/>
        </authorList>
    </citation>
    <scope>NUCLEOTIDE SEQUENCE [LARGE SCALE GENOMIC DNA]</scope>
    <source>
        <strain evidence="2">MN2024</strain>
        <tissue evidence="2">Gills</tissue>
    </source>
</reference>
<protein>
    <recommendedName>
        <fullName evidence="1">Transcobalamin-like C-terminal domain-containing protein</fullName>
    </recommendedName>
</protein>
<evidence type="ECO:0000259" key="1">
    <source>
        <dbReference type="Pfam" id="PF14478"/>
    </source>
</evidence>
<dbReference type="Gene3D" id="2.170.130.30">
    <property type="match status" value="1"/>
</dbReference>
<proteinExistence type="predicted"/>